<proteinExistence type="predicted"/>
<organism evidence="1">
    <name type="scientific">Rhizophora mucronata</name>
    <name type="common">Asiatic mangrove</name>
    <dbReference type="NCBI Taxonomy" id="61149"/>
    <lineage>
        <taxon>Eukaryota</taxon>
        <taxon>Viridiplantae</taxon>
        <taxon>Streptophyta</taxon>
        <taxon>Embryophyta</taxon>
        <taxon>Tracheophyta</taxon>
        <taxon>Spermatophyta</taxon>
        <taxon>Magnoliopsida</taxon>
        <taxon>eudicotyledons</taxon>
        <taxon>Gunneridae</taxon>
        <taxon>Pentapetalae</taxon>
        <taxon>rosids</taxon>
        <taxon>fabids</taxon>
        <taxon>Malpighiales</taxon>
        <taxon>Rhizophoraceae</taxon>
        <taxon>Rhizophora</taxon>
    </lineage>
</organism>
<sequence>MTNKQKDCERMACSNNLGECYAEPSATHADLYLHWHRRDRLPSSMPPPCICRPVMQLPCLLISHIHEHKTCRALQCYHTSELIESVLQFWHSQCRCFPTKQLHEEI</sequence>
<name>A0A2P2MAJ4_RHIMU</name>
<reference evidence="1" key="1">
    <citation type="submission" date="2018-02" db="EMBL/GenBank/DDBJ databases">
        <title>Rhizophora mucronata_Transcriptome.</title>
        <authorList>
            <person name="Meera S.P."/>
            <person name="Sreeshan A."/>
            <person name="Augustine A."/>
        </authorList>
    </citation>
    <scope>NUCLEOTIDE SEQUENCE</scope>
    <source>
        <tissue evidence="1">Leaf</tissue>
    </source>
</reference>
<dbReference type="EMBL" id="GGEC01046732">
    <property type="protein sequence ID" value="MBX27216.1"/>
    <property type="molecule type" value="Transcribed_RNA"/>
</dbReference>
<dbReference type="AlphaFoldDB" id="A0A2P2MAJ4"/>
<evidence type="ECO:0000313" key="1">
    <source>
        <dbReference type="EMBL" id="MBX27216.1"/>
    </source>
</evidence>
<protein>
    <submittedName>
        <fullName evidence="1">Uncharacterized protein MANES_01G215600</fullName>
    </submittedName>
</protein>
<accession>A0A2P2MAJ4</accession>